<sequence>MRGCSVASTSADTGRREEKSLSLSLSLSQMVSLKGSFTVKPAHQTPGGRMSLSDSDQTGAVTHAPTVYFYRAASVPIESAIHTLRDSLSKALVIFYPLAGRLHWIGGARLEIDCNAMGAQLLEAESEAKIDDFGDFRPTPQIRALIPSVDYTTPIHEIPLLLVQLTKFSCGGLSLGMAISHIIVDGISALHFVSEWAKIARGDQNLNPPFLDREILQIEKNSALQPRFDDHSVFSPTPLLIGQSDNMEERKKETTVAMLKLSCKQIEELKNKANEGLYQTINSKTGHAYTRYEAVAGHIWRCASKARRHEREQLTRLRVSMNIRNRVHPPLPPDYFGNALFRVSTTGTSSEELLSKPLCFASSKIREAIDKVTDEYIRSSFAYVKTVPDISQFRNCSTVGCTQAGFFGNPNLEITSWVSLPLYGTDFGWGKEIQMVPGAIGSDGKCFILPDHNEDGSFVIALRLQVAHMETFKMFFYNDI</sequence>
<dbReference type="PANTHER" id="PTHR31642:SF324">
    <property type="entry name" value="SPERMIDINE HYDROXYCINNAMOYL TRANSFERASE"/>
    <property type="match status" value="1"/>
</dbReference>
<dbReference type="AlphaFoldDB" id="A0AAP0RDZ0"/>
<accession>A0AAP0RDZ0</accession>
<keyword evidence="5" id="KW-1185">Reference proteome</keyword>
<evidence type="ECO:0000313" key="4">
    <source>
        <dbReference type="EMBL" id="KAK9274858.1"/>
    </source>
</evidence>
<dbReference type="InterPro" id="IPR050317">
    <property type="entry name" value="Plant_Fungal_Acyltransferase"/>
</dbReference>
<evidence type="ECO:0000256" key="3">
    <source>
        <dbReference type="ARBA" id="ARBA00023315"/>
    </source>
</evidence>
<dbReference type="GO" id="GO:0016747">
    <property type="term" value="F:acyltransferase activity, transferring groups other than amino-acyl groups"/>
    <property type="evidence" value="ECO:0007669"/>
    <property type="project" value="TreeGrafter"/>
</dbReference>
<reference evidence="4 5" key="1">
    <citation type="journal article" date="2024" name="Plant J.">
        <title>Genome sequences and population genomics reveal climatic adaptation and genomic divergence between two closely related sweetgum species.</title>
        <authorList>
            <person name="Xu W.Q."/>
            <person name="Ren C.Q."/>
            <person name="Zhang X.Y."/>
            <person name="Comes H.P."/>
            <person name="Liu X.H."/>
            <person name="Li Y.G."/>
            <person name="Kettle C.J."/>
            <person name="Jalonen R."/>
            <person name="Gaisberger H."/>
            <person name="Ma Y.Z."/>
            <person name="Qiu Y.X."/>
        </authorList>
    </citation>
    <scope>NUCLEOTIDE SEQUENCE [LARGE SCALE GENOMIC DNA]</scope>
    <source>
        <strain evidence="4">Hangzhou</strain>
    </source>
</reference>
<protein>
    <recommendedName>
        <fullName evidence="6">Spermidine hydroxycinnamoyl transferase</fullName>
    </recommendedName>
</protein>
<dbReference type="InterPro" id="IPR023213">
    <property type="entry name" value="CAT-like_dom_sf"/>
</dbReference>
<dbReference type="FunFam" id="3.30.559.10:FF:000008">
    <property type="entry name" value="Tryptamine hydroxycinnamoyl transferase"/>
    <property type="match status" value="1"/>
</dbReference>
<keyword evidence="3" id="KW-0012">Acyltransferase</keyword>
<evidence type="ECO:0000256" key="1">
    <source>
        <dbReference type="ARBA" id="ARBA00009861"/>
    </source>
</evidence>
<keyword evidence="2" id="KW-0808">Transferase</keyword>
<dbReference type="PANTHER" id="PTHR31642">
    <property type="entry name" value="TRICHOTHECENE 3-O-ACETYLTRANSFERASE"/>
    <property type="match status" value="1"/>
</dbReference>
<dbReference type="Pfam" id="PF02458">
    <property type="entry name" value="Transferase"/>
    <property type="match status" value="1"/>
</dbReference>
<gene>
    <name evidence="4" type="ORF">L1049_022112</name>
</gene>
<comment type="similarity">
    <text evidence="1">Belongs to the plant acyltransferase family.</text>
</comment>
<dbReference type="Gene3D" id="3.30.559.10">
    <property type="entry name" value="Chloramphenicol acetyltransferase-like domain"/>
    <property type="match status" value="2"/>
</dbReference>
<evidence type="ECO:0000256" key="2">
    <source>
        <dbReference type="ARBA" id="ARBA00022679"/>
    </source>
</evidence>
<dbReference type="EMBL" id="JBBPBK010000011">
    <property type="protein sequence ID" value="KAK9274858.1"/>
    <property type="molecule type" value="Genomic_DNA"/>
</dbReference>
<evidence type="ECO:0008006" key="6">
    <source>
        <dbReference type="Google" id="ProtNLM"/>
    </source>
</evidence>
<evidence type="ECO:0000313" key="5">
    <source>
        <dbReference type="Proteomes" id="UP001415857"/>
    </source>
</evidence>
<name>A0AAP0RDZ0_LIQFO</name>
<organism evidence="4 5">
    <name type="scientific">Liquidambar formosana</name>
    <name type="common">Formosan gum</name>
    <dbReference type="NCBI Taxonomy" id="63359"/>
    <lineage>
        <taxon>Eukaryota</taxon>
        <taxon>Viridiplantae</taxon>
        <taxon>Streptophyta</taxon>
        <taxon>Embryophyta</taxon>
        <taxon>Tracheophyta</taxon>
        <taxon>Spermatophyta</taxon>
        <taxon>Magnoliopsida</taxon>
        <taxon>eudicotyledons</taxon>
        <taxon>Gunneridae</taxon>
        <taxon>Pentapetalae</taxon>
        <taxon>Saxifragales</taxon>
        <taxon>Altingiaceae</taxon>
        <taxon>Liquidambar</taxon>
    </lineage>
</organism>
<proteinExistence type="inferred from homology"/>
<comment type="caution">
    <text evidence="4">The sequence shown here is derived from an EMBL/GenBank/DDBJ whole genome shotgun (WGS) entry which is preliminary data.</text>
</comment>
<dbReference type="Proteomes" id="UP001415857">
    <property type="component" value="Unassembled WGS sequence"/>
</dbReference>